<reference evidence="5 6" key="1">
    <citation type="submission" date="2023-03" db="EMBL/GenBank/DDBJ databases">
        <title>Novel Species.</title>
        <authorList>
            <person name="Ma S."/>
        </authorList>
    </citation>
    <scope>NUCLEOTIDE SEQUENCE [LARGE SCALE GENOMIC DNA]</scope>
    <source>
        <strain evidence="5 6">B11</strain>
    </source>
</reference>
<dbReference type="PROSITE" id="PS50005">
    <property type="entry name" value="TPR"/>
    <property type="match status" value="5"/>
</dbReference>
<feature type="repeat" description="TPR" evidence="3">
    <location>
        <begin position="86"/>
        <end position="119"/>
    </location>
</feature>
<feature type="repeat" description="TPR" evidence="3">
    <location>
        <begin position="457"/>
        <end position="490"/>
    </location>
</feature>
<dbReference type="SMART" id="SM00028">
    <property type="entry name" value="TPR"/>
    <property type="match status" value="8"/>
</dbReference>
<sequence>MPIRIAMSHGEQVQPGSFETLLEQSSQFIKEGCFEEAEKCLLRMQEIAPDSPSLYNLMGFLAYQKKDFKKAVRSFEKALQVNPHYAEGWNNLGAAYLALSRLSDAKAAFVKAVNLNPNLNDALENLSWITEHFFAHSTKFPTVSACAIMKNEEQNLPRLLSALNGYVDEVVLVDTGSTDRSVEVARSFGARIYFHKWREDFSAAKNEALERAQGEWILFLDADEAMIPEDLKKLRLILTYTSHEAFMLPIKNFLDPQERTYMLNYLVRVFRRRPEIRYQGRIHETVEGSLVELGKKAFKLYSIFVYHYGYKNQKKTARKVFSRNYELLLKEIKENPENLNALSYLGRNCFLKGKFEEAKNYLQRVLTISRDFNFAVLTAHLDLAWIAIREGDFEEAFAHLDAVREREPYLPDLYYLLGLAHHKKGEYARALECFEKVFSVDYRKSKSLMVFFRFSWGDLYQKMGECYLVAGENEKAKECFEKASGFSEDNPDLLNNLGVAMVKLGDRENAEMYFKKALEANPAHPDARGNLFRFLLEEGRVAEARALLSQMKEILEQK</sequence>
<dbReference type="Pfam" id="PF13414">
    <property type="entry name" value="TPR_11"/>
    <property type="match status" value="1"/>
</dbReference>
<dbReference type="SUPFAM" id="SSF53448">
    <property type="entry name" value="Nucleotide-diphospho-sugar transferases"/>
    <property type="match status" value="1"/>
</dbReference>
<dbReference type="PANTHER" id="PTHR44943">
    <property type="entry name" value="CELLULOSE SYNTHASE OPERON PROTEIN C"/>
    <property type="match status" value="1"/>
</dbReference>
<dbReference type="Pfam" id="PF14559">
    <property type="entry name" value="TPR_19"/>
    <property type="match status" value="1"/>
</dbReference>
<dbReference type="InterPro" id="IPR001173">
    <property type="entry name" value="Glyco_trans_2-like"/>
</dbReference>
<dbReference type="Proteomes" id="UP001461341">
    <property type="component" value="Chromosome"/>
</dbReference>
<keyword evidence="2 3" id="KW-0802">TPR repeat</keyword>
<dbReference type="PANTHER" id="PTHR44943:SF8">
    <property type="entry name" value="TPR REPEAT-CONTAINING PROTEIN MJ0263"/>
    <property type="match status" value="1"/>
</dbReference>
<keyword evidence="1" id="KW-0677">Repeat</keyword>
<dbReference type="Gene3D" id="3.90.550.10">
    <property type="entry name" value="Spore Coat Polysaccharide Biosynthesis Protein SpsA, Chain A"/>
    <property type="match status" value="1"/>
</dbReference>
<dbReference type="RefSeq" id="WP_369018112.1">
    <property type="nucleotide sequence ID" value="NZ_CP121689.1"/>
</dbReference>
<dbReference type="Pfam" id="PF13432">
    <property type="entry name" value="TPR_16"/>
    <property type="match status" value="1"/>
</dbReference>
<evidence type="ECO:0000313" key="6">
    <source>
        <dbReference type="Proteomes" id="UP001461341"/>
    </source>
</evidence>
<accession>A0ABZ2YAB9</accession>
<protein>
    <submittedName>
        <fullName evidence="5">Tetratricopeptide repeat protein</fullName>
    </submittedName>
</protein>
<evidence type="ECO:0000313" key="5">
    <source>
        <dbReference type="EMBL" id="WZL75959.1"/>
    </source>
</evidence>
<evidence type="ECO:0000259" key="4">
    <source>
        <dbReference type="Pfam" id="PF00535"/>
    </source>
</evidence>
<organism evidence="5 6">
    <name type="scientific">Thermatribacter velox</name>
    <dbReference type="NCBI Taxonomy" id="3039681"/>
    <lineage>
        <taxon>Bacteria</taxon>
        <taxon>Pseudomonadati</taxon>
        <taxon>Atribacterota</taxon>
        <taxon>Atribacteria</taxon>
        <taxon>Atribacterales</taxon>
        <taxon>Thermatribacteraceae</taxon>
        <taxon>Thermatribacter</taxon>
    </lineage>
</organism>
<feature type="repeat" description="TPR" evidence="3">
    <location>
        <begin position="411"/>
        <end position="444"/>
    </location>
</feature>
<dbReference type="InterPro" id="IPR029044">
    <property type="entry name" value="Nucleotide-diphossugar_trans"/>
</dbReference>
<name>A0ABZ2YAB9_9BACT</name>
<feature type="repeat" description="TPR" evidence="3">
    <location>
        <begin position="52"/>
        <end position="85"/>
    </location>
</feature>
<dbReference type="PROSITE" id="PS50293">
    <property type="entry name" value="TPR_REGION"/>
    <property type="match status" value="3"/>
</dbReference>
<dbReference type="Pfam" id="PF13181">
    <property type="entry name" value="TPR_8"/>
    <property type="match status" value="2"/>
</dbReference>
<feature type="domain" description="Glycosyltransferase 2-like" evidence="4">
    <location>
        <begin position="145"/>
        <end position="236"/>
    </location>
</feature>
<keyword evidence="6" id="KW-1185">Reference proteome</keyword>
<dbReference type="InterPro" id="IPR019734">
    <property type="entry name" value="TPR_rpt"/>
</dbReference>
<evidence type="ECO:0000256" key="1">
    <source>
        <dbReference type="ARBA" id="ARBA00022737"/>
    </source>
</evidence>
<dbReference type="CDD" id="cd02511">
    <property type="entry name" value="Beta4Glucosyltransferase"/>
    <property type="match status" value="1"/>
</dbReference>
<dbReference type="InterPro" id="IPR011990">
    <property type="entry name" value="TPR-like_helical_dom_sf"/>
</dbReference>
<dbReference type="Gene3D" id="1.25.40.10">
    <property type="entry name" value="Tetratricopeptide repeat domain"/>
    <property type="match status" value="3"/>
</dbReference>
<evidence type="ECO:0000256" key="2">
    <source>
        <dbReference type="ARBA" id="ARBA00022803"/>
    </source>
</evidence>
<evidence type="ECO:0000256" key="3">
    <source>
        <dbReference type="PROSITE-ProRule" id="PRU00339"/>
    </source>
</evidence>
<proteinExistence type="predicted"/>
<dbReference type="Pfam" id="PF00535">
    <property type="entry name" value="Glycos_transf_2"/>
    <property type="match status" value="1"/>
</dbReference>
<dbReference type="EMBL" id="CP121689">
    <property type="protein sequence ID" value="WZL75959.1"/>
    <property type="molecule type" value="Genomic_DNA"/>
</dbReference>
<dbReference type="InterPro" id="IPR051685">
    <property type="entry name" value="Ycf3/AcsC/BcsC/TPR_MFPF"/>
</dbReference>
<gene>
    <name evidence="5" type="ORF">QBE54_10300</name>
</gene>
<feature type="repeat" description="TPR" evidence="3">
    <location>
        <begin position="491"/>
        <end position="524"/>
    </location>
</feature>
<dbReference type="SUPFAM" id="SSF48452">
    <property type="entry name" value="TPR-like"/>
    <property type="match status" value="2"/>
</dbReference>